<keyword evidence="5" id="KW-1185">Reference proteome</keyword>
<accession>A0A2K2FJ32</accession>
<dbReference type="Proteomes" id="UP000236151">
    <property type="component" value="Unassembled WGS sequence"/>
</dbReference>
<sequence length="189" mass="21005">MAILRVISGSARGHKLKTPEGDSTRPTSDRVKESLFNILTPYIAGAHVLDLFAGTGNLGIEALSRGAEHVVFVDRSHVCFRIINENLEHTKLKDKATVIAGDVAGSIKKLHDQSKKFDIIFMDPPYNKNLVDDTINILTKNDIMKADGIIVAEMDIDDKVSERYGPFKLTRSRKYGDTVLAFYVKTDDI</sequence>
<dbReference type="InterPro" id="IPR004398">
    <property type="entry name" value="RNA_MeTrfase_RsmD"/>
</dbReference>
<dbReference type="KEGG" id="cthd:CDO33_06670"/>
<evidence type="ECO:0000256" key="1">
    <source>
        <dbReference type="ARBA" id="ARBA00022603"/>
    </source>
</evidence>
<dbReference type="NCBIfam" id="TIGR00095">
    <property type="entry name" value="16S rRNA (guanine(966)-N(2))-methyltransferase RsmD"/>
    <property type="match status" value="1"/>
</dbReference>
<dbReference type="PIRSF" id="PIRSF004553">
    <property type="entry name" value="CHP00095"/>
    <property type="match status" value="1"/>
</dbReference>
<dbReference type="SUPFAM" id="SSF53335">
    <property type="entry name" value="S-adenosyl-L-methionine-dependent methyltransferases"/>
    <property type="match status" value="1"/>
</dbReference>
<name>A0A2K2FJ32_9CLOT</name>
<dbReference type="InterPro" id="IPR029063">
    <property type="entry name" value="SAM-dependent_MTases_sf"/>
</dbReference>
<dbReference type="CDD" id="cd02440">
    <property type="entry name" value="AdoMet_MTases"/>
    <property type="match status" value="1"/>
</dbReference>
<dbReference type="GO" id="GO:0008168">
    <property type="term" value="F:methyltransferase activity"/>
    <property type="evidence" value="ECO:0007669"/>
    <property type="project" value="UniProtKB-KW"/>
</dbReference>
<dbReference type="GO" id="GO:0003676">
    <property type="term" value="F:nucleic acid binding"/>
    <property type="evidence" value="ECO:0007669"/>
    <property type="project" value="InterPro"/>
</dbReference>
<organism evidence="4 5">
    <name type="scientific">Clostridium thermosuccinogenes</name>
    <dbReference type="NCBI Taxonomy" id="84032"/>
    <lineage>
        <taxon>Bacteria</taxon>
        <taxon>Bacillati</taxon>
        <taxon>Bacillota</taxon>
        <taxon>Clostridia</taxon>
        <taxon>Eubacteriales</taxon>
        <taxon>Clostridiaceae</taxon>
        <taxon>Clostridium</taxon>
    </lineage>
</organism>
<proteinExistence type="predicted"/>
<protein>
    <submittedName>
        <fullName evidence="4">16S rRNA (Guanine(966)-N(2))-methyltransferase RsmD</fullName>
    </submittedName>
</protein>
<evidence type="ECO:0000313" key="5">
    <source>
        <dbReference type="Proteomes" id="UP000236151"/>
    </source>
</evidence>
<dbReference type="PANTHER" id="PTHR43542:SF1">
    <property type="entry name" value="METHYLTRANSFERASE"/>
    <property type="match status" value="1"/>
</dbReference>
<dbReference type="OrthoDB" id="9803017at2"/>
<dbReference type="PROSITE" id="PS00092">
    <property type="entry name" value="N6_MTASE"/>
    <property type="match status" value="1"/>
</dbReference>
<dbReference type="InterPro" id="IPR002052">
    <property type="entry name" value="DNA_methylase_N6_adenine_CS"/>
</dbReference>
<evidence type="ECO:0000256" key="2">
    <source>
        <dbReference type="ARBA" id="ARBA00022679"/>
    </source>
</evidence>
<gene>
    <name evidence="4" type="primary">rsmD</name>
    <name evidence="4" type="ORF">CDQ84_04660</name>
</gene>
<feature type="region of interest" description="Disordered" evidence="3">
    <location>
        <begin position="7"/>
        <end position="29"/>
    </location>
</feature>
<keyword evidence="2 4" id="KW-0808">Transferase</keyword>
<keyword evidence="1 4" id="KW-0489">Methyltransferase</keyword>
<comment type="caution">
    <text evidence="4">The sequence shown here is derived from an EMBL/GenBank/DDBJ whole genome shotgun (WGS) entry which is preliminary data.</text>
</comment>
<evidence type="ECO:0000313" key="4">
    <source>
        <dbReference type="EMBL" id="PNU00790.1"/>
    </source>
</evidence>
<dbReference type="AlphaFoldDB" id="A0A2K2FJ32"/>
<reference evidence="5" key="1">
    <citation type="submission" date="2017-06" db="EMBL/GenBank/DDBJ databases">
        <title>Investigating the central metabolism of Clostridium thermosuccinogenes.</title>
        <authorList>
            <person name="Koendjbiharie J.G."/>
            <person name="Van Kranenburg R."/>
            <person name="Vriesendorp B."/>
        </authorList>
    </citation>
    <scope>NUCLEOTIDE SEQUENCE [LARGE SCALE GENOMIC DNA]</scope>
    <source>
        <strain evidence="5">DSM 5806</strain>
    </source>
</reference>
<dbReference type="Pfam" id="PF03602">
    <property type="entry name" value="Cons_hypoth95"/>
    <property type="match status" value="1"/>
</dbReference>
<dbReference type="PANTHER" id="PTHR43542">
    <property type="entry name" value="METHYLTRANSFERASE"/>
    <property type="match status" value="1"/>
</dbReference>
<feature type="compositionally biased region" description="Basic and acidic residues" evidence="3">
    <location>
        <begin position="17"/>
        <end position="29"/>
    </location>
</feature>
<evidence type="ECO:0000256" key="3">
    <source>
        <dbReference type="SAM" id="MobiDB-lite"/>
    </source>
</evidence>
<dbReference type="Gene3D" id="3.40.50.150">
    <property type="entry name" value="Vaccinia Virus protein VP39"/>
    <property type="match status" value="1"/>
</dbReference>
<dbReference type="EMBL" id="NIOJ01000007">
    <property type="protein sequence ID" value="PNU00790.1"/>
    <property type="molecule type" value="Genomic_DNA"/>
</dbReference>
<dbReference type="GO" id="GO:0031167">
    <property type="term" value="P:rRNA methylation"/>
    <property type="evidence" value="ECO:0007669"/>
    <property type="project" value="InterPro"/>
</dbReference>